<dbReference type="HOGENOM" id="CLU_079350_0_0_9"/>
<comment type="caution">
    <text evidence="1">The sequence shown here is derived from an EMBL/GenBank/DDBJ whole genome shotgun (WGS) entry which is preliminary data.</text>
</comment>
<keyword evidence="2" id="KW-1185">Reference proteome</keyword>
<protein>
    <recommendedName>
        <fullName evidence="3">Glycine transferase</fullName>
    </recommendedName>
</protein>
<sequence length="231" mass="27029">MQPYFFPYIGYFSLIRHTDRYILLDQVQFIRHGWIERNRILKQSGGWGYIAVPLKKHARETLISDIIIDNSKPWKEKIFSQLGYYKGAPNYYKVIKLMKEILGPDFESIVRLDCAALEAVCDYLAIHTPIEIFSDMALDIGCPDSADEWALRICQSLGADEYWNPPGGMAFFDCRKYEENHVNIYFQKVNLSEYRQKQKVFEPGLSVLDALMFLTVDEINEILDDYELERV</sequence>
<dbReference type="eggNOG" id="COG4122">
    <property type="taxonomic scope" value="Bacteria"/>
</dbReference>
<dbReference type="PATRIC" id="fig|1235802.3.peg.2690"/>
<dbReference type="InterPro" id="IPR014985">
    <property type="entry name" value="WbqC"/>
</dbReference>
<accession>N2AB36</accession>
<name>N2AB36_9FIRM</name>
<organism evidence="1 2">
    <name type="scientific">Eubacterium plexicaudatum ASF492</name>
    <dbReference type="NCBI Taxonomy" id="1235802"/>
    <lineage>
        <taxon>Bacteria</taxon>
        <taxon>Bacillati</taxon>
        <taxon>Bacillota</taxon>
        <taxon>Clostridia</taxon>
        <taxon>Eubacteriales</taxon>
        <taxon>Eubacteriaceae</taxon>
        <taxon>Eubacterium</taxon>
    </lineage>
</organism>
<evidence type="ECO:0000313" key="1">
    <source>
        <dbReference type="EMBL" id="EMZ26567.1"/>
    </source>
</evidence>
<dbReference type="Pfam" id="PF08889">
    <property type="entry name" value="WbqC"/>
    <property type="match status" value="1"/>
</dbReference>
<gene>
    <name evidence="1" type="ORF">C823_02545</name>
</gene>
<evidence type="ECO:0000313" key="2">
    <source>
        <dbReference type="Proteomes" id="UP000012589"/>
    </source>
</evidence>
<dbReference type="EMBL" id="AQFT01000078">
    <property type="protein sequence ID" value="EMZ26567.1"/>
    <property type="molecule type" value="Genomic_DNA"/>
</dbReference>
<reference evidence="1 2" key="1">
    <citation type="journal article" date="2014" name="Genome Announc.">
        <title>Draft genome sequences of the altered schaedler flora, a defined bacterial community from gnotobiotic mice.</title>
        <authorList>
            <person name="Wannemuehler M.J."/>
            <person name="Overstreet A.M."/>
            <person name="Ward D.V."/>
            <person name="Phillips G.J."/>
        </authorList>
    </citation>
    <scope>NUCLEOTIDE SEQUENCE [LARGE SCALE GENOMIC DNA]</scope>
    <source>
        <strain evidence="1 2">ASF492</strain>
    </source>
</reference>
<proteinExistence type="predicted"/>
<dbReference type="STRING" id="1235802.C823_02545"/>
<dbReference type="AlphaFoldDB" id="N2AB36"/>
<evidence type="ECO:0008006" key="3">
    <source>
        <dbReference type="Google" id="ProtNLM"/>
    </source>
</evidence>
<dbReference type="Proteomes" id="UP000012589">
    <property type="component" value="Unassembled WGS sequence"/>
</dbReference>